<evidence type="ECO:0000313" key="3">
    <source>
        <dbReference type="Proteomes" id="UP001151532"/>
    </source>
</evidence>
<keyword evidence="3" id="KW-1185">Reference proteome</keyword>
<keyword evidence="1" id="KW-1133">Transmembrane helix</keyword>
<dbReference type="EMBL" id="JAPFFK010000015">
    <property type="protein sequence ID" value="KAJ6711159.1"/>
    <property type="molecule type" value="Genomic_DNA"/>
</dbReference>
<organism evidence="2 3">
    <name type="scientific">Salix purpurea</name>
    <name type="common">Purple osier willow</name>
    <dbReference type="NCBI Taxonomy" id="77065"/>
    <lineage>
        <taxon>Eukaryota</taxon>
        <taxon>Viridiplantae</taxon>
        <taxon>Streptophyta</taxon>
        <taxon>Embryophyta</taxon>
        <taxon>Tracheophyta</taxon>
        <taxon>Spermatophyta</taxon>
        <taxon>Magnoliopsida</taxon>
        <taxon>eudicotyledons</taxon>
        <taxon>Gunneridae</taxon>
        <taxon>Pentapetalae</taxon>
        <taxon>rosids</taxon>
        <taxon>fabids</taxon>
        <taxon>Malpighiales</taxon>
        <taxon>Salicaceae</taxon>
        <taxon>Saliceae</taxon>
        <taxon>Salix</taxon>
    </lineage>
</organism>
<accession>A0A9Q0TGE9</accession>
<dbReference type="AlphaFoldDB" id="A0A9Q0TGE9"/>
<evidence type="ECO:0000256" key="1">
    <source>
        <dbReference type="SAM" id="Phobius"/>
    </source>
</evidence>
<gene>
    <name evidence="2" type="ORF">OIU79_007585</name>
</gene>
<protein>
    <submittedName>
        <fullName evidence="2">Uncharacterized protein</fullName>
    </submittedName>
</protein>
<reference evidence="2" key="1">
    <citation type="submission" date="2022-11" db="EMBL/GenBank/DDBJ databases">
        <authorList>
            <person name="Hyden B.L."/>
            <person name="Feng K."/>
            <person name="Yates T."/>
            <person name="Jawdy S."/>
            <person name="Smart L.B."/>
            <person name="Muchero W."/>
        </authorList>
    </citation>
    <scope>NUCLEOTIDE SEQUENCE</scope>
    <source>
        <tissue evidence="2">Shoot tip</tissue>
    </source>
</reference>
<evidence type="ECO:0000313" key="2">
    <source>
        <dbReference type="EMBL" id="KAJ6711159.1"/>
    </source>
</evidence>
<dbReference type="Proteomes" id="UP001151532">
    <property type="component" value="Chromosome 1"/>
</dbReference>
<keyword evidence="1" id="KW-0812">Transmembrane</keyword>
<reference evidence="2" key="2">
    <citation type="journal article" date="2023" name="Int. J. Mol. Sci.">
        <title>De Novo Assembly and Annotation of 11 Diverse Shrub Willow (Salix) Genomes Reveals Novel Gene Organization in Sex-Linked Regions.</title>
        <authorList>
            <person name="Hyden B."/>
            <person name="Feng K."/>
            <person name="Yates T.B."/>
            <person name="Jawdy S."/>
            <person name="Cereghino C."/>
            <person name="Smart L.B."/>
            <person name="Muchero W."/>
        </authorList>
    </citation>
    <scope>NUCLEOTIDE SEQUENCE</scope>
    <source>
        <tissue evidence="2">Shoot tip</tissue>
    </source>
</reference>
<comment type="caution">
    <text evidence="2">The sequence shown here is derived from an EMBL/GenBank/DDBJ whole genome shotgun (WGS) entry which is preliminary data.</text>
</comment>
<sequence>MLFFLCCFNIIRIYALFLIHFWTSLLTIPFRKV</sequence>
<proteinExistence type="predicted"/>
<keyword evidence="1" id="KW-0472">Membrane</keyword>
<name>A0A9Q0TGE9_SALPP</name>
<feature type="transmembrane region" description="Helical" evidence="1">
    <location>
        <begin position="12"/>
        <end position="30"/>
    </location>
</feature>